<dbReference type="Pfam" id="PF02826">
    <property type="entry name" value="2-Hacid_dh_C"/>
    <property type="match status" value="1"/>
</dbReference>
<evidence type="ECO:0000313" key="6">
    <source>
        <dbReference type="EMBL" id="ONI35842.1"/>
    </source>
</evidence>
<evidence type="ECO:0000256" key="2">
    <source>
        <dbReference type="RuleBase" id="RU003719"/>
    </source>
</evidence>
<evidence type="ECO:0000259" key="4">
    <source>
        <dbReference type="Pfam" id="PF00389"/>
    </source>
</evidence>
<dbReference type="InterPro" id="IPR036291">
    <property type="entry name" value="NAD(P)-bd_dom_sf"/>
</dbReference>
<dbReference type="Proteomes" id="UP000006882">
    <property type="component" value="Chromosome G1"/>
</dbReference>
<gene>
    <name evidence="6" type="ORF">PRUPE_1G556800</name>
</gene>
<dbReference type="Gene3D" id="3.40.50.720">
    <property type="entry name" value="NAD(P)-binding Rossmann-like Domain"/>
    <property type="match status" value="3"/>
</dbReference>
<name>A0A251RIN1_PRUPE</name>
<organism evidence="6 7">
    <name type="scientific">Prunus persica</name>
    <name type="common">Peach</name>
    <name type="synonym">Amygdalus persica</name>
    <dbReference type="NCBI Taxonomy" id="3760"/>
    <lineage>
        <taxon>Eukaryota</taxon>
        <taxon>Viridiplantae</taxon>
        <taxon>Streptophyta</taxon>
        <taxon>Embryophyta</taxon>
        <taxon>Tracheophyta</taxon>
        <taxon>Spermatophyta</taxon>
        <taxon>Magnoliopsida</taxon>
        <taxon>eudicotyledons</taxon>
        <taxon>Gunneridae</taxon>
        <taxon>Pentapetalae</taxon>
        <taxon>rosids</taxon>
        <taxon>fabids</taxon>
        <taxon>Rosales</taxon>
        <taxon>Rosaceae</taxon>
        <taxon>Amygdaloideae</taxon>
        <taxon>Amygdaleae</taxon>
        <taxon>Prunus</taxon>
    </lineage>
</organism>
<feature type="domain" description="D-isomer specific 2-hydroxyacid dehydrogenase catalytic" evidence="4">
    <location>
        <begin position="126"/>
        <end position="411"/>
    </location>
</feature>
<accession>A0A251RIN1</accession>
<dbReference type="PANTHER" id="PTHR42938:SF25">
    <property type="entry name" value="D-ISOMER SPECIFIC 2-HYDROXYACID DEHYDROGENASE FAMILY PROTEIN"/>
    <property type="match status" value="1"/>
</dbReference>
<feature type="compositionally biased region" description="Basic residues" evidence="3">
    <location>
        <begin position="1"/>
        <end position="17"/>
    </location>
</feature>
<comment type="similarity">
    <text evidence="2">Belongs to the D-isomer specific 2-hydroxyacid dehydrogenase family.</text>
</comment>
<dbReference type="STRING" id="3760.A0A251RIN1"/>
<dbReference type="SUPFAM" id="SSF51735">
    <property type="entry name" value="NAD(P)-binding Rossmann-fold domains"/>
    <property type="match status" value="1"/>
</dbReference>
<evidence type="ECO:0000313" key="7">
    <source>
        <dbReference type="Proteomes" id="UP000006882"/>
    </source>
</evidence>
<dbReference type="InterPro" id="IPR006139">
    <property type="entry name" value="D-isomer_2_OHA_DH_cat_dom"/>
</dbReference>
<feature type="region of interest" description="Disordered" evidence="3">
    <location>
        <begin position="1"/>
        <end position="26"/>
    </location>
</feature>
<protein>
    <recommendedName>
        <fullName evidence="8">D-isomer specific 2-hydroxyacid dehydrogenase NAD-binding domain-containing protein</fullName>
    </recommendedName>
</protein>
<evidence type="ECO:0000256" key="1">
    <source>
        <dbReference type="ARBA" id="ARBA00023002"/>
    </source>
</evidence>
<proteinExistence type="inferred from homology"/>
<dbReference type="Gramene" id="ONI35842">
    <property type="protein sequence ID" value="ONI35842"/>
    <property type="gene ID" value="PRUPE_1G556800"/>
</dbReference>
<evidence type="ECO:0008006" key="8">
    <source>
        <dbReference type="Google" id="ProtNLM"/>
    </source>
</evidence>
<keyword evidence="7" id="KW-1185">Reference proteome</keyword>
<feature type="domain" description="D-isomer specific 2-hydroxyacid dehydrogenase NAD-binding" evidence="5">
    <location>
        <begin position="226"/>
        <end position="385"/>
    </location>
</feature>
<keyword evidence="1 2" id="KW-0560">Oxidoreductase</keyword>
<dbReference type="EMBL" id="CM007651">
    <property type="protein sequence ID" value="ONI35842.1"/>
    <property type="molecule type" value="Genomic_DNA"/>
</dbReference>
<reference evidence="6 7" key="1">
    <citation type="journal article" date="2013" name="Nat. Genet.">
        <title>The high-quality draft genome of peach (Prunus persica) identifies unique patterns of genetic diversity, domestication and genome evolution.</title>
        <authorList>
            <consortium name="International Peach Genome Initiative"/>
            <person name="Verde I."/>
            <person name="Abbott A.G."/>
            <person name="Scalabrin S."/>
            <person name="Jung S."/>
            <person name="Shu S."/>
            <person name="Marroni F."/>
            <person name="Zhebentyayeva T."/>
            <person name="Dettori M.T."/>
            <person name="Grimwood J."/>
            <person name="Cattonaro F."/>
            <person name="Zuccolo A."/>
            <person name="Rossini L."/>
            <person name="Jenkins J."/>
            <person name="Vendramin E."/>
            <person name="Meisel L.A."/>
            <person name="Decroocq V."/>
            <person name="Sosinski B."/>
            <person name="Prochnik S."/>
            <person name="Mitros T."/>
            <person name="Policriti A."/>
            <person name="Cipriani G."/>
            <person name="Dondini L."/>
            <person name="Ficklin S."/>
            <person name="Goodstein D.M."/>
            <person name="Xuan P."/>
            <person name="Del Fabbro C."/>
            <person name="Aramini V."/>
            <person name="Copetti D."/>
            <person name="Gonzalez S."/>
            <person name="Horner D.S."/>
            <person name="Falchi R."/>
            <person name="Lucas S."/>
            <person name="Mica E."/>
            <person name="Maldonado J."/>
            <person name="Lazzari B."/>
            <person name="Bielenberg D."/>
            <person name="Pirona R."/>
            <person name="Miculan M."/>
            <person name="Barakat A."/>
            <person name="Testolin R."/>
            <person name="Stella A."/>
            <person name="Tartarini S."/>
            <person name="Tonutti P."/>
            <person name="Arus P."/>
            <person name="Orellana A."/>
            <person name="Wells C."/>
            <person name="Main D."/>
            <person name="Vizzotto G."/>
            <person name="Silva H."/>
            <person name="Salamini F."/>
            <person name="Schmutz J."/>
            <person name="Morgante M."/>
            <person name="Rokhsar D.S."/>
        </authorList>
    </citation>
    <scope>NUCLEOTIDE SEQUENCE [LARGE SCALE GENOMIC DNA]</scope>
    <source>
        <strain evidence="7">cv. Nemared</strain>
    </source>
</reference>
<dbReference type="PROSITE" id="PS00671">
    <property type="entry name" value="D_2_HYDROXYACID_DH_3"/>
    <property type="match status" value="1"/>
</dbReference>
<evidence type="ECO:0000259" key="5">
    <source>
        <dbReference type="Pfam" id="PF02826"/>
    </source>
</evidence>
<dbReference type="GO" id="GO:0004617">
    <property type="term" value="F:phosphoglycerate dehydrogenase activity"/>
    <property type="evidence" value="ECO:0000318"/>
    <property type="project" value="GO_Central"/>
</dbReference>
<sequence>MKRNTWPKVAQRRKRTRNVASKKLQAAKNGEKLEDEALIPSLNAVTLLLCESVKQEQATTSSSLPLLNLMVLRSRLLAKAISRTSTYHRLMSCSANILGKVERMVDNDEKKITRVLFCGPHFPASHTYTREYLKEYPFVQVDDVPLDDVPGVIQNYNICIVKTMKFDSILLSHAEKMKLIMQYGVGLEGVDIDSATEFGIKVARIPSHVTGNAASCAEMAIYLMLGLLRKQVFILGFGNIGIDLAKRLRPFGVKIIATKRSWATHSLVSCLSNVQNGPVNDFVDEKGGHEDIHKFASKADIVVCCLCLNSDTVGVVNKPFISSMRKGSLLVNIARGGLLDYEAVSYYLESGHLGGLGIDVAWTEPFDPDDPILKFSNVLITPHVAGVTEYSYRSMSKVVGDVAIQLHEGRPLTGIEFVN</sequence>
<dbReference type="InterPro" id="IPR029753">
    <property type="entry name" value="D-isomer_DH_CS"/>
</dbReference>
<dbReference type="CDD" id="cd12175">
    <property type="entry name" value="2-Hacid_dh_11"/>
    <property type="match status" value="1"/>
</dbReference>
<dbReference type="GO" id="GO:0051287">
    <property type="term" value="F:NAD binding"/>
    <property type="evidence" value="ECO:0007669"/>
    <property type="project" value="InterPro"/>
</dbReference>
<dbReference type="Pfam" id="PF00389">
    <property type="entry name" value="2-Hacid_dh"/>
    <property type="match status" value="1"/>
</dbReference>
<dbReference type="PANTHER" id="PTHR42938">
    <property type="entry name" value="FORMATE DEHYDROGENASE 1"/>
    <property type="match status" value="1"/>
</dbReference>
<dbReference type="SUPFAM" id="SSF52283">
    <property type="entry name" value="Formate/glycerate dehydrogenase catalytic domain-like"/>
    <property type="match status" value="1"/>
</dbReference>
<evidence type="ECO:0000256" key="3">
    <source>
        <dbReference type="SAM" id="MobiDB-lite"/>
    </source>
</evidence>
<dbReference type="InterPro" id="IPR006140">
    <property type="entry name" value="D-isomer_DH_NAD-bd"/>
</dbReference>
<dbReference type="AlphaFoldDB" id="A0A251RIN1"/>